<evidence type="ECO:0000313" key="2">
    <source>
        <dbReference type="Proteomes" id="UP000256964"/>
    </source>
</evidence>
<dbReference type="Proteomes" id="UP000256964">
    <property type="component" value="Unassembled WGS sequence"/>
</dbReference>
<proteinExistence type="predicted"/>
<accession>A0A371DHH7</accession>
<name>A0A371DHH7_9APHY</name>
<organism evidence="1 2">
    <name type="scientific">Lentinus brumalis</name>
    <dbReference type="NCBI Taxonomy" id="2498619"/>
    <lineage>
        <taxon>Eukaryota</taxon>
        <taxon>Fungi</taxon>
        <taxon>Dikarya</taxon>
        <taxon>Basidiomycota</taxon>
        <taxon>Agaricomycotina</taxon>
        <taxon>Agaricomycetes</taxon>
        <taxon>Polyporales</taxon>
        <taxon>Polyporaceae</taxon>
        <taxon>Lentinus</taxon>
    </lineage>
</organism>
<feature type="non-terminal residue" evidence="1">
    <location>
        <position position="101"/>
    </location>
</feature>
<evidence type="ECO:0000313" key="1">
    <source>
        <dbReference type="EMBL" id="RDX51991.1"/>
    </source>
</evidence>
<reference evidence="1 2" key="1">
    <citation type="journal article" date="2018" name="Biotechnol. Biofuels">
        <title>Integrative visual omics of the white-rot fungus Polyporus brumalis exposes the biotechnological potential of its oxidative enzymes for delignifying raw plant biomass.</title>
        <authorList>
            <person name="Miyauchi S."/>
            <person name="Rancon A."/>
            <person name="Drula E."/>
            <person name="Hage H."/>
            <person name="Chaduli D."/>
            <person name="Favel A."/>
            <person name="Grisel S."/>
            <person name="Henrissat B."/>
            <person name="Herpoel-Gimbert I."/>
            <person name="Ruiz-Duenas F.J."/>
            <person name="Chevret D."/>
            <person name="Hainaut M."/>
            <person name="Lin J."/>
            <person name="Wang M."/>
            <person name="Pangilinan J."/>
            <person name="Lipzen A."/>
            <person name="Lesage-Meessen L."/>
            <person name="Navarro D."/>
            <person name="Riley R."/>
            <person name="Grigoriev I.V."/>
            <person name="Zhou S."/>
            <person name="Raouche S."/>
            <person name="Rosso M.N."/>
        </authorList>
    </citation>
    <scope>NUCLEOTIDE SEQUENCE [LARGE SCALE GENOMIC DNA]</scope>
    <source>
        <strain evidence="1 2">BRFM 1820</strain>
    </source>
</reference>
<dbReference type="AlphaFoldDB" id="A0A371DHH7"/>
<protein>
    <submittedName>
        <fullName evidence="1">Uncharacterized protein</fullName>
    </submittedName>
</protein>
<keyword evidence="2" id="KW-1185">Reference proteome</keyword>
<sequence>RVSNLPGVLDWLRATCIELWIDQEGFRAIRPKFRLVGYTPALPAPSSFAPGNELVDVLTHGVAHFRPARREMSAYHHGTLDSTPVLRRLTLAHSEDKDYIS</sequence>
<feature type="non-terminal residue" evidence="1">
    <location>
        <position position="1"/>
    </location>
</feature>
<gene>
    <name evidence="1" type="ORF">OH76DRAFT_1316596</name>
</gene>
<dbReference type="EMBL" id="KZ857392">
    <property type="protein sequence ID" value="RDX51991.1"/>
    <property type="molecule type" value="Genomic_DNA"/>
</dbReference>
<dbReference type="OrthoDB" id="3269398at2759"/>